<dbReference type="SUPFAM" id="SSF52016">
    <property type="entry name" value="LeuD/IlvD-like"/>
    <property type="match status" value="1"/>
</dbReference>
<dbReference type="InterPro" id="IPR004431">
    <property type="entry name" value="3-IsopropMal_deHydase_ssu"/>
</dbReference>
<comment type="pathway">
    <text evidence="3 10">Amino-acid biosynthesis; L-leucine biosynthesis; L-leucine from 3-methyl-2-oxobutanoate: step 2/4.</text>
</comment>
<dbReference type="EMBL" id="CP159925">
    <property type="protein sequence ID" value="XCO75671.1"/>
    <property type="molecule type" value="Genomic_DNA"/>
</dbReference>
<evidence type="ECO:0000313" key="12">
    <source>
        <dbReference type="EMBL" id="XCO75671.1"/>
    </source>
</evidence>
<keyword evidence="8 10" id="KW-0456">Lyase</keyword>
<dbReference type="Gene3D" id="3.20.19.10">
    <property type="entry name" value="Aconitase, domain 4"/>
    <property type="match status" value="1"/>
</dbReference>
<dbReference type="InterPro" id="IPR000573">
    <property type="entry name" value="AconitaseA/IPMdHydase_ssu_swvl"/>
</dbReference>
<evidence type="ECO:0000256" key="3">
    <source>
        <dbReference type="ARBA" id="ARBA00004729"/>
    </source>
</evidence>
<evidence type="ECO:0000256" key="7">
    <source>
        <dbReference type="ARBA" id="ARBA00022605"/>
    </source>
</evidence>
<dbReference type="EC" id="4.2.1.33" evidence="10"/>
<dbReference type="HAMAP" id="MF_01031">
    <property type="entry name" value="LeuD_type1"/>
    <property type="match status" value="1"/>
</dbReference>
<dbReference type="FunFam" id="3.20.19.10:FF:000003">
    <property type="entry name" value="3-isopropylmalate dehydratase small subunit"/>
    <property type="match status" value="1"/>
</dbReference>
<keyword evidence="7 10" id="KW-0028">Amino-acid biosynthesis</keyword>
<gene>
    <name evidence="10 12" type="primary">leuD</name>
    <name evidence="12" type="ORF">ABU614_02450</name>
</gene>
<proteinExistence type="inferred from homology"/>
<dbReference type="InterPro" id="IPR015928">
    <property type="entry name" value="Aconitase/3IPM_dehydase_swvl"/>
</dbReference>
<evidence type="ECO:0000256" key="2">
    <source>
        <dbReference type="ARBA" id="ARBA00002695"/>
    </source>
</evidence>
<dbReference type="RefSeq" id="WP_363798812.1">
    <property type="nucleotide sequence ID" value="NZ_CP159925.1"/>
</dbReference>
<evidence type="ECO:0000256" key="5">
    <source>
        <dbReference type="ARBA" id="ARBA00011271"/>
    </source>
</evidence>
<dbReference type="NCBIfam" id="NF002458">
    <property type="entry name" value="PRK01641.1"/>
    <property type="match status" value="1"/>
</dbReference>
<dbReference type="Pfam" id="PF00694">
    <property type="entry name" value="Aconitase_C"/>
    <property type="match status" value="1"/>
</dbReference>
<evidence type="ECO:0000259" key="11">
    <source>
        <dbReference type="Pfam" id="PF00694"/>
    </source>
</evidence>
<comment type="similarity">
    <text evidence="4 10">Belongs to the LeuD family. LeuD type 1 subfamily.</text>
</comment>
<dbReference type="GO" id="GO:0009316">
    <property type="term" value="C:3-isopropylmalate dehydratase complex"/>
    <property type="evidence" value="ECO:0007669"/>
    <property type="project" value="InterPro"/>
</dbReference>
<evidence type="ECO:0000256" key="10">
    <source>
        <dbReference type="HAMAP-Rule" id="MF_01031"/>
    </source>
</evidence>
<accession>A0AAU8MWS6</accession>
<dbReference type="InterPro" id="IPR033940">
    <property type="entry name" value="IPMI_Swivel"/>
</dbReference>
<comment type="subunit">
    <text evidence="5 10">Heterodimer of LeuC and LeuD.</text>
</comment>
<reference evidence="12" key="1">
    <citation type="submission" date="2024-06" db="EMBL/GenBank/DDBJ databases">
        <authorList>
            <person name="Li S."/>
        </authorList>
    </citation>
    <scope>NUCLEOTIDE SEQUENCE</scope>
    <source>
        <strain evidence="12">SR10</strain>
    </source>
</reference>
<dbReference type="PANTHER" id="PTHR43345:SF5">
    <property type="entry name" value="3-ISOPROPYLMALATE DEHYDRATASE SMALL SUBUNIT"/>
    <property type="match status" value="1"/>
</dbReference>
<dbReference type="AlphaFoldDB" id="A0AAU8MWS6"/>
<dbReference type="GO" id="GO:0009098">
    <property type="term" value="P:L-leucine biosynthetic process"/>
    <property type="evidence" value="ECO:0007669"/>
    <property type="project" value="UniProtKB-UniRule"/>
</dbReference>
<protein>
    <recommendedName>
        <fullName evidence="10">3-isopropylmalate dehydratase small subunit</fullName>
        <ecNumber evidence="10">4.2.1.33</ecNumber>
    </recommendedName>
    <alternativeName>
        <fullName evidence="10">Alpha-IPM isomerase</fullName>
        <shortName evidence="10">IPMI</shortName>
    </alternativeName>
    <alternativeName>
        <fullName evidence="10">Isopropylmalate isomerase</fullName>
    </alternativeName>
</protein>
<evidence type="ECO:0000256" key="1">
    <source>
        <dbReference type="ARBA" id="ARBA00000491"/>
    </source>
</evidence>
<dbReference type="NCBIfam" id="TIGR00171">
    <property type="entry name" value="leuD"/>
    <property type="match status" value="1"/>
</dbReference>
<dbReference type="GO" id="GO:0003861">
    <property type="term" value="F:3-isopropylmalate dehydratase activity"/>
    <property type="evidence" value="ECO:0007669"/>
    <property type="project" value="UniProtKB-UniRule"/>
</dbReference>
<feature type="domain" description="Aconitase A/isopropylmalate dehydratase small subunit swivel" evidence="11">
    <location>
        <begin position="17"/>
        <end position="135"/>
    </location>
</feature>
<evidence type="ECO:0000256" key="8">
    <source>
        <dbReference type="ARBA" id="ARBA00023239"/>
    </source>
</evidence>
<keyword evidence="9 10" id="KW-0100">Branched-chain amino acid biosynthesis</keyword>
<organism evidence="12">
    <name type="scientific">Lysobacter firmicutimachus</name>
    <dbReference type="NCBI Taxonomy" id="1792846"/>
    <lineage>
        <taxon>Bacteria</taxon>
        <taxon>Pseudomonadati</taxon>
        <taxon>Pseudomonadota</taxon>
        <taxon>Gammaproteobacteria</taxon>
        <taxon>Lysobacterales</taxon>
        <taxon>Lysobacteraceae</taxon>
        <taxon>Lysobacter</taxon>
    </lineage>
</organism>
<dbReference type="PANTHER" id="PTHR43345">
    <property type="entry name" value="3-ISOPROPYLMALATE DEHYDRATASE SMALL SUBUNIT 2-RELATED-RELATED"/>
    <property type="match status" value="1"/>
</dbReference>
<dbReference type="CDD" id="cd01577">
    <property type="entry name" value="IPMI_Swivel"/>
    <property type="match status" value="1"/>
</dbReference>
<evidence type="ECO:0000256" key="4">
    <source>
        <dbReference type="ARBA" id="ARBA00009845"/>
    </source>
</evidence>
<name>A0AAU8MWS6_9GAMM</name>
<sequence>MSASIASTDAGAGAGFVELVSRTVVLRERNIDTDQIIPARFLTTTERKGLGKFAFNDWRYLADGSPNPAFEFNKPENAGAAILVAGRNFGCGSSREHAPWALTDLGLRAVISSEIADIFRSNSLKNGLLPVVVEQALLDELLARPGIELRIDVRERRLHLPDGRSVEFPLDAFAQTCLIEGVDQLGYLLRQQQAINHYEQRRAAAQSPSQESSHAR</sequence>
<keyword evidence="6 10" id="KW-0432">Leucine biosynthesis</keyword>
<evidence type="ECO:0000256" key="6">
    <source>
        <dbReference type="ARBA" id="ARBA00022430"/>
    </source>
</evidence>
<evidence type="ECO:0000256" key="9">
    <source>
        <dbReference type="ARBA" id="ARBA00023304"/>
    </source>
</evidence>
<dbReference type="InterPro" id="IPR050075">
    <property type="entry name" value="LeuD"/>
</dbReference>
<comment type="catalytic activity">
    <reaction evidence="1 10">
        <text>(2R,3S)-3-isopropylmalate = (2S)-2-isopropylmalate</text>
        <dbReference type="Rhea" id="RHEA:32287"/>
        <dbReference type="ChEBI" id="CHEBI:1178"/>
        <dbReference type="ChEBI" id="CHEBI:35121"/>
        <dbReference type="EC" id="4.2.1.33"/>
    </reaction>
</comment>
<comment type="function">
    <text evidence="2 10">Catalyzes the isomerization between 2-isopropylmalate and 3-isopropylmalate, via the formation of 2-isopropylmaleate.</text>
</comment>